<feature type="domain" description="AB hydrolase-1" evidence="1">
    <location>
        <begin position="39"/>
        <end position="275"/>
    </location>
</feature>
<evidence type="ECO:0000313" key="3">
    <source>
        <dbReference type="Proteomes" id="UP000653411"/>
    </source>
</evidence>
<sequence length="298" mass="33443">MSLGTTQSGALTYSNTEKYIKVNGIDIHYHEASPELKEVVIFIHGGGIGSSGWFNYYLNIEPFSKHFRTILIDMPNYGKSSSHLFEQGEDASRASADLLAEFMRLLEIPRASLMGNSKGGVEAISFAVYHPDKLDYNVLMGAVAGQSIFESGPSHGAATLWEVTQNPSRELMDKAVRLFFFDQSKVTEELLEMRWKAVEDAVSAGFRDAFLDNATRTQFVDQTPNLPNVASPVLIVYGAYDRFVPFDIQVSMLRRFPQAELHVFRNCGHWVQYEAAEDFNRVVISWLLGQHERTSAQG</sequence>
<dbReference type="Pfam" id="PF00561">
    <property type="entry name" value="Abhydrolase_1"/>
    <property type="match status" value="1"/>
</dbReference>
<dbReference type="SUPFAM" id="SSF53474">
    <property type="entry name" value="alpha/beta-Hydrolases"/>
    <property type="match status" value="1"/>
</dbReference>
<evidence type="ECO:0000313" key="2">
    <source>
        <dbReference type="EMBL" id="GGN40307.1"/>
    </source>
</evidence>
<reference evidence="2" key="2">
    <citation type="submission" date="2020-09" db="EMBL/GenBank/DDBJ databases">
        <authorList>
            <person name="Sun Q."/>
            <person name="Zhou Y."/>
        </authorList>
    </citation>
    <scope>NUCLEOTIDE SEQUENCE</scope>
    <source>
        <strain evidence="2">CGMCC 4.7110</strain>
    </source>
</reference>
<keyword evidence="2" id="KW-0378">Hydrolase</keyword>
<protein>
    <submittedName>
        <fullName evidence="2">4,5-9,10-diseco-3-hydroxy-5,9, 17-trioxoandrosta-1(10),2-diene-4-oate hydrolase</fullName>
    </submittedName>
</protein>
<dbReference type="PRINTS" id="PR00111">
    <property type="entry name" value="ABHYDROLASE"/>
</dbReference>
<proteinExistence type="predicted"/>
<reference evidence="2" key="1">
    <citation type="journal article" date="2014" name="Int. J. Syst. Evol. Microbiol.">
        <title>Complete genome sequence of Corynebacterium casei LMG S-19264T (=DSM 44701T), isolated from a smear-ripened cheese.</title>
        <authorList>
            <consortium name="US DOE Joint Genome Institute (JGI-PGF)"/>
            <person name="Walter F."/>
            <person name="Albersmeier A."/>
            <person name="Kalinowski J."/>
            <person name="Ruckert C."/>
        </authorList>
    </citation>
    <scope>NUCLEOTIDE SEQUENCE</scope>
    <source>
        <strain evidence="2">CGMCC 4.7110</strain>
    </source>
</reference>
<dbReference type="PANTHER" id="PTHR43689:SF8">
    <property type="entry name" value="ALPHA_BETA-HYDROLASES SUPERFAMILY PROTEIN"/>
    <property type="match status" value="1"/>
</dbReference>
<accession>A0A917XMS2</accession>
<dbReference type="InterPro" id="IPR029058">
    <property type="entry name" value="AB_hydrolase_fold"/>
</dbReference>
<dbReference type="Proteomes" id="UP000653411">
    <property type="component" value="Unassembled WGS sequence"/>
</dbReference>
<dbReference type="InterPro" id="IPR000073">
    <property type="entry name" value="AB_hydrolase_1"/>
</dbReference>
<gene>
    <name evidence="2" type="primary">mhpC</name>
    <name evidence="2" type="ORF">GCM10011578_087640</name>
</gene>
<evidence type="ECO:0000259" key="1">
    <source>
        <dbReference type="Pfam" id="PF00561"/>
    </source>
</evidence>
<name>A0A917XMS2_9ACTN</name>
<keyword evidence="3" id="KW-1185">Reference proteome</keyword>
<dbReference type="EMBL" id="BMML01000032">
    <property type="protein sequence ID" value="GGN40307.1"/>
    <property type="molecule type" value="Genomic_DNA"/>
</dbReference>
<dbReference type="GO" id="GO:0016787">
    <property type="term" value="F:hydrolase activity"/>
    <property type="evidence" value="ECO:0007669"/>
    <property type="project" value="UniProtKB-KW"/>
</dbReference>
<dbReference type="AlphaFoldDB" id="A0A917XMS2"/>
<dbReference type="RefSeq" id="WP_189268545.1">
    <property type="nucleotide sequence ID" value="NZ_BMML01000032.1"/>
</dbReference>
<comment type="caution">
    <text evidence="2">The sequence shown here is derived from an EMBL/GenBank/DDBJ whole genome shotgun (WGS) entry which is preliminary data.</text>
</comment>
<organism evidence="2 3">
    <name type="scientific">Streptomyces fuscichromogenes</name>
    <dbReference type="NCBI Taxonomy" id="1324013"/>
    <lineage>
        <taxon>Bacteria</taxon>
        <taxon>Bacillati</taxon>
        <taxon>Actinomycetota</taxon>
        <taxon>Actinomycetes</taxon>
        <taxon>Kitasatosporales</taxon>
        <taxon>Streptomycetaceae</taxon>
        <taxon>Streptomyces</taxon>
    </lineage>
</organism>
<dbReference type="Gene3D" id="3.40.50.1820">
    <property type="entry name" value="alpha/beta hydrolase"/>
    <property type="match status" value="1"/>
</dbReference>
<dbReference type="PANTHER" id="PTHR43689">
    <property type="entry name" value="HYDROLASE"/>
    <property type="match status" value="1"/>
</dbReference>